<proteinExistence type="inferred from homology"/>
<reference evidence="4" key="1">
    <citation type="journal article" date="2020" name="Stud. Mycol.">
        <title>101 Dothideomycetes genomes: a test case for predicting lifestyles and emergence of pathogens.</title>
        <authorList>
            <person name="Haridas S."/>
            <person name="Albert R."/>
            <person name="Binder M."/>
            <person name="Bloem J."/>
            <person name="Labutti K."/>
            <person name="Salamov A."/>
            <person name="Andreopoulos B."/>
            <person name="Baker S."/>
            <person name="Barry K."/>
            <person name="Bills G."/>
            <person name="Bluhm B."/>
            <person name="Cannon C."/>
            <person name="Castanera R."/>
            <person name="Culley D."/>
            <person name="Daum C."/>
            <person name="Ezra D."/>
            <person name="Gonzalez J."/>
            <person name="Henrissat B."/>
            <person name="Kuo A."/>
            <person name="Liang C."/>
            <person name="Lipzen A."/>
            <person name="Lutzoni F."/>
            <person name="Magnuson J."/>
            <person name="Mondo S."/>
            <person name="Nolan M."/>
            <person name="Ohm R."/>
            <person name="Pangilinan J."/>
            <person name="Park H.-J."/>
            <person name="Ramirez L."/>
            <person name="Alfaro M."/>
            <person name="Sun H."/>
            <person name="Tritt A."/>
            <person name="Yoshinaga Y."/>
            <person name="Zwiers L.-H."/>
            <person name="Turgeon B."/>
            <person name="Goodwin S."/>
            <person name="Spatafora J."/>
            <person name="Crous P."/>
            <person name="Grigoriev I."/>
        </authorList>
    </citation>
    <scope>NUCLEOTIDE SEQUENCE</scope>
    <source>
        <strain evidence="4">CBS 269.34</strain>
    </source>
</reference>
<dbReference type="AlphaFoldDB" id="A0A6A6QC75"/>
<keyword evidence="1" id="KW-0560">Oxidoreductase</keyword>
<organism evidence="4 5">
    <name type="scientific">Lophium mytilinum</name>
    <dbReference type="NCBI Taxonomy" id="390894"/>
    <lineage>
        <taxon>Eukaryota</taxon>
        <taxon>Fungi</taxon>
        <taxon>Dikarya</taxon>
        <taxon>Ascomycota</taxon>
        <taxon>Pezizomycotina</taxon>
        <taxon>Dothideomycetes</taxon>
        <taxon>Pleosporomycetidae</taxon>
        <taxon>Mytilinidiales</taxon>
        <taxon>Mytilinidiaceae</taxon>
        <taxon>Lophium</taxon>
    </lineage>
</organism>
<comment type="similarity">
    <text evidence="2">Belongs to the asaB hydroxylase/desaturase family.</text>
</comment>
<evidence type="ECO:0000256" key="1">
    <source>
        <dbReference type="ARBA" id="ARBA00023002"/>
    </source>
</evidence>
<keyword evidence="5" id="KW-1185">Reference proteome</keyword>
<dbReference type="PANTHER" id="PTHR34598">
    <property type="entry name" value="BLL6449 PROTEIN"/>
    <property type="match status" value="1"/>
</dbReference>
<evidence type="ECO:0000256" key="3">
    <source>
        <dbReference type="SAM" id="MobiDB-lite"/>
    </source>
</evidence>
<dbReference type="Proteomes" id="UP000799750">
    <property type="component" value="Unassembled WGS sequence"/>
</dbReference>
<gene>
    <name evidence="4" type="ORF">BU16DRAFT_553402</name>
</gene>
<protein>
    <recommendedName>
        <fullName evidence="6">Methyltransferase</fullName>
    </recommendedName>
</protein>
<dbReference type="PANTHER" id="PTHR34598:SF3">
    <property type="entry name" value="OXIDOREDUCTASE AN1597"/>
    <property type="match status" value="1"/>
</dbReference>
<name>A0A6A6QC75_9PEZI</name>
<dbReference type="GO" id="GO:0016491">
    <property type="term" value="F:oxidoreductase activity"/>
    <property type="evidence" value="ECO:0007669"/>
    <property type="project" value="UniProtKB-KW"/>
</dbReference>
<dbReference type="InterPro" id="IPR044053">
    <property type="entry name" value="AsaB-like"/>
</dbReference>
<dbReference type="OrthoDB" id="412788at2759"/>
<evidence type="ECO:0000313" key="4">
    <source>
        <dbReference type="EMBL" id="KAF2489253.1"/>
    </source>
</evidence>
<dbReference type="NCBIfam" id="NF041278">
    <property type="entry name" value="CmcJ_NvfI_EfuI"/>
    <property type="match status" value="1"/>
</dbReference>
<evidence type="ECO:0000256" key="2">
    <source>
        <dbReference type="ARBA" id="ARBA00023604"/>
    </source>
</evidence>
<sequence length="303" mass="33779">MASAAIHNATPASSKLDQVIEPLAATPATKPAKHNVATELNYYQDPGDGSLPAPIYVGKVDNVDRPHVAVSTTIHDISGDEEKYTLDGNGFQYVKHSSAEKDFRDDAKIIADYYPEVEQLLKDSTGATRVFIFDHTIRRAPTDNRAGGPGEEIKRGPGKRVHIDQSYSAARGRVAHHLPDEAEELLKKRFQIINVWRPIKTITRDPLALADAHTVPDSDLIGAALIYPNRAGETYVVKPNPSHRWYFKFGQRPDEPLFIKCFDSIDDGSVARRVPHTAFEDSEFNGEAPRESIEVRTLVFYDY</sequence>
<evidence type="ECO:0000313" key="5">
    <source>
        <dbReference type="Proteomes" id="UP000799750"/>
    </source>
</evidence>
<dbReference type="EMBL" id="MU004199">
    <property type="protein sequence ID" value="KAF2489253.1"/>
    <property type="molecule type" value="Genomic_DNA"/>
</dbReference>
<evidence type="ECO:0008006" key="6">
    <source>
        <dbReference type="Google" id="ProtNLM"/>
    </source>
</evidence>
<feature type="region of interest" description="Disordered" evidence="3">
    <location>
        <begin position="141"/>
        <end position="160"/>
    </location>
</feature>
<accession>A0A6A6QC75</accession>